<dbReference type="SUPFAM" id="SSF103473">
    <property type="entry name" value="MFS general substrate transporter"/>
    <property type="match status" value="1"/>
</dbReference>
<dbReference type="Proteomes" id="UP000077069">
    <property type="component" value="Unassembled WGS sequence"/>
</dbReference>
<reference evidence="7 8" key="1">
    <citation type="submission" date="2016-05" db="EMBL/GenBank/DDBJ databases">
        <title>Comparative analysis of secretome profiles of manganese(II)-oxidizing ascomycete fungi.</title>
        <authorList>
            <consortium name="DOE Joint Genome Institute"/>
            <person name="Zeiner C.A."/>
            <person name="Purvine S.O."/>
            <person name="Zink E.M."/>
            <person name="Wu S."/>
            <person name="Pasa-Tolic L."/>
            <person name="Chaput D.L."/>
            <person name="Haridas S."/>
            <person name="Grigoriev I.V."/>
            <person name="Santelli C.M."/>
            <person name="Hansel C.M."/>
        </authorList>
    </citation>
    <scope>NUCLEOTIDE SEQUENCE [LARGE SCALE GENOMIC DNA]</scope>
    <source>
        <strain evidence="7 8">AP3s5-JAC2a</strain>
    </source>
</reference>
<dbReference type="InParanoid" id="A0A177C3E4"/>
<dbReference type="EMBL" id="KV441556">
    <property type="protein sequence ID" value="OAG01995.1"/>
    <property type="molecule type" value="Genomic_DNA"/>
</dbReference>
<dbReference type="OrthoDB" id="433512at2759"/>
<comment type="subcellular location">
    <subcellularLocation>
        <location evidence="1">Membrane</location>
        <topology evidence="1">Multi-pass membrane protein</topology>
    </subcellularLocation>
</comment>
<gene>
    <name evidence="7" type="ORF">CC84DRAFT_1044463</name>
</gene>
<keyword evidence="8" id="KW-1185">Reference proteome</keyword>
<feature type="transmembrane region" description="Helical" evidence="5">
    <location>
        <begin position="390"/>
        <end position="411"/>
    </location>
</feature>
<accession>A0A177C3E4</accession>
<dbReference type="GO" id="GO:0022857">
    <property type="term" value="F:transmembrane transporter activity"/>
    <property type="evidence" value="ECO:0007669"/>
    <property type="project" value="InterPro"/>
</dbReference>
<feature type="non-terminal residue" evidence="7">
    <location>
        <position position="1"/>
    </location>
</feature>
<dbReference type="GeneID" id="28756886"/>
<feature type="transmembrane region" description="Helical" evidence="5">
    <location>
        <begin position="331"/>
        <end position="351"/>
    </location>
</feature>
<dbReference type="AlphaFoldDB" id="A0A177C3E4"/>
<dbReference type="RefSeq" id="XP_018032360.1">
    <property type="nucleotide sequence ID" value="XM_018173400.1"/>
</dbReference>
<dbReference type="InterPro" id="IPR005828">
    <property type="entry name" value="MFS_sugar_transport-like"/>
</dbReference>
<feature type="transmembrane region" description="Helical" evidence="5">
    <location>
        <begin position="175"/>
        <end position="198"/>
    </location>
</feature>
<feature type="non-terminal residue" evidence="7">
    <location>
        <position position="482"/>
    </location>
</feature>
<dbReference type="PROSITE" id="PS50850">
    <property type="entry name" value="MFS"/>
    <property type="match status" value="1"/>
</dbReference>
<dbReference type="STRING" id="1460663.A0A177C3E4"/>
<evidence type="ECO:0000313" key="7">
    <source>
        <dbReference type="EMBL" id="OAG01995.1"/>
    </source>
</evidence>
<protein>
    <submittedName>
        <fullName evidence="7">MFS general substrate transporter</fullName>
    </submittedName>
</protein>
<keyword evidence="3 5" id="KW-1133">Transmembrane helix</keyword>
<keyword evidence="2 5" id="KW-0812">Transmembrane</keyword>
<proteinExistence type="predicted"/>
<dbReference type="GO" id="GO:0016020">
    <property type="term" value="C:membrane"/>
    <property type="evidence" value="ECO:0007669"/>
    <property type="project" value="UniProtKB-SubCell"/>
</dbReference>
<feature type="transmembrane region" description="Helical" evidence="5">
    <location>
        <begin position="29"/>
        <end position="46"/>
    </location>
</feature>
<evidence type="ECO:0000256" key="3">
    <source>
        <dbReference type="ARBA" id="ARBA00022989"/>
    </source>
</evidence>
<dbReference type="InterPro" id="IPR020846">
    <property type="entry name" value="MFS_dom"/>
</dbReference>
<dbReference type="InterPro" id="IPR005829">
    <property type="entry name" value="Sugar_transporter_CS"/>
</dbReference>
<dbReference type="PANTHER" id="PTHR24064">
    <property type="entry name" value="SOLUTE CARRIER FAMILY 22 MEMBER"/>
    <property type="match status" value="1"/>
</dbReference>
<feature type="transmembrane region" description="Helical" evidence="5">
    <location>
        <begin position="455"/>
        <end position="478"/>
    </location>
</feature>
<evidence type="ECO:0000256" key="5">
    <source>
        <dbReference type="SAM" id="Phobius"/>
    </source>
</evidence>
<dbReference type="PROSITE" id="PS00217">
    <property type="entry name" value="SUGAR_TRANSPORT_2"/>
    <property type="match status" value="1"/>
</dbReference>
<keyword evidence="4 5" id="KW-0472">Membrane</keyword>
<dbReference type="Pfam" id="PF00083">
    <property type="entry name" value="Sugar_tr"/>
    <property type="match status" value="2"/>
</dbReference>
<name>A0A177C3E4_9PLEO</name>
<evidence type="ECO:0000256" key="1">
    <source>
        <dbReference type="ARBA" id="ARBA00004141"/>
    </source>
</evidence>
<evidence type="ECO:0000256" key="2">
    <source>
        <dbReference type="ARBA" id="ARBA00022692"/>
    </source>
</evidence>
<feature type="transmembrane region" description="Helical" evidence="5">
    <location>
        <begin position="423"/>
        <end position="443"/>
    </location>
</feature>
<evidence type="ECO:0000313" key="8">
    <source>
        <dbReference type="Proteomes" id="UP000077069"/>
    </source>
</evidence>
<dbReference type="InterPro" id="IPR036259">
    <property type="entry name" value="MFS_trans_sf"/>
</dbReference>
<feature type="transmembrane region" description="Helical" evidence="5">
    <location>
        <begin position="358"/>
        <end position="378"/>
    </location>
</feature>
<dbReference type="Gene3D" id="1.20.1250.20">
    <property type="entry name" value="MFS general substrate transporter like domains"/>
    <property type="match status" value="1"/>
</dbReference>
<evidence type="ECO:0000259" key="6">
    <source>
        <dbReference type="PROSITE" id="PS50850"/>
    </source>
</evidence>
<sequence>AYTIFSTNVVAPALAYLYWPEKRDGGRSLGINIATLVGTCTGMILFGHLADKFGRKRLYGVELVIVICATLGLTQASAGYDNKSMYVFPWIIFWRTLLGIGVGAEYPLSALIASEWSSTEHRGRMLAAVFLMQPVAQLAAQGVGLGALRGISAGHRPPLNPSETDRDKAAPVVDAVWRLVIGVGSAPAILAIIGRLTIPETPRYLLLERDGQAVLEGTAEVYHESMRNIFNRDSPTVLHRIDALNRNILEYRCYGTEILQATSTCWFLLDIAYYGLGLDQPQLISKIWRAKVASDGDLDDAKHPLDWNSNSLPHDETQPIFEVLEGNFVRALWTTGPASVLGCIVILCLVNRVPRVRFMVIMFVVLAIVFAILGGSLFSVYETSHHDVTVVFYAISLFLMNLGPNTITFMLPAELFETKNRGTCYGFAAACGKLGAIIAQIAMKYIRAGGTDKEPLAGLLLFLVPTMLLGALVAAVWIPEVQ</sequence>
<organism evidence="7 8">
    <name type="scientific">Paraphaeosphaeria sporulosa</name>
    <dbReference type="NCBI Taxonomy" id="1460663"/>
    <lineage>
        <taxon>Eukaryota</taxon>
        <taxon>Fungi</taxon>
        <taxon>Dikarya</taxon>
        <taxon>Ascomycota</taxon>
        <taxon>Pezizomycotina</taxon>
        <taxon>Dothideomycetes</taxon>
        <taxon>Pleosporomycetidae</taxon>
        <taxon>Pleosporales</taxon>
        <taxon>Massarineae</taxon>
        <taxon>Didymosphaeriaceae</taxon>
        <taxon>Paraphaeosphaeria</taxon>
    </lineage>
</organism>
<feature type="domain" description="Major facilitator superfamily (MFS) profile" evidence="6">
    <location>
        <begin position="1"/>
        <end position="482"/>
    </location>
</feature>
<feature type="transmembrane region" description="Helical" evidence="5">
    <location>
        <begin position="92"/>
        <end position="113"/>
    </location>
</feature>
<feature type="transmembrane region" description="Helical" evidence="5">
    <location>
        <begin position="58"/>
        <end position="80"/>
    </location>
</feature>
<evidence type="ECO:0000256" key="4">
    <source>
        <dbReference type="ARBA" id="ARBA00023136"/>
    </source>
</evidence>